<dbReference type="InterPro" id="IPR015928">
    <property type="entry name" value="Aconitase/3IPM_dehydase_swvl"/>
</dbReference>
<dbReference type="Proteomes" id="UP000283442">
    <property type="component" value="Unassembled WGS sequence"/>
</dbReference>
<dbReference type="Gene3D" id="3.20.19.10">
    <property type="entry name" value="Aconitase, domain 4"/>
    <property type="match status" value="1"/>
</dbReference>
<feature type="domain" description="Aconitase A/isopropylmalate dehydratase small subunit swivel" evidence="4">
    <location>
        <begin position="47"/>
        <end position="112"/>
    </location>
</feature>
<dbReference type="SUPFAM" id="SSF52016">
    <property type="entry name" value="LeuD/IlvD-like"/>
    <property type="match status" value="1"/>
</dbReference>
<comment type="caution">
    <text evidence="5">The sequence shown here is derived from an EMBL/GenBank/DDBJ whole genome shotgun (WGS) entry which is preliminary data.</text>
</comment>
<dbReference type="InterPro" id="IPR000573">
    <property type="entry name" value="AconitaseA/IPMdHydase_ssu_swvl"/>
</dbReference>
<dbReference type="PANTHER" id="PTHR43345:SF2">
    <property type="entry name" value="3-ISOPROPYLMALATE DEHYDRATASE SMALL SUBUNIT 1"/>
    <property type="match status" value="1"/>
</dbReference>
<evidence type="ECO:0000313" key="5">
    <source>
        <dbReference type="EMBL" id="RHF53501.1"/>
    </source>
</evidence>
<comment type="subunit">
    <text evidence="3">Heterodimer of LeuC and LeuD.</text>
</comment>
<proteinExistence type="inferred from homology"/>
<dbReference type="OrthoDB" id="9777465at2"/>
<dbReference type="InterPro" id="IPR011827">
    <property type="entry name" value="LeuD_type2/HacB/DmdB"/>
</dbReference>
<dbReference type="GO" id="GO:0009098">
    <property type="term" value="P:L-leucine biosynthetic process"/>
    <property type="evidence" value="ECO:0007669"/>
    <property type="project" value="UniProtKB-UniRule"/>
</dbReference>
<dbReference type="UniPathway" id="UPA00048">
    <property type="reaction ID" value="UER00071"/>
</dbReference>
<dbReference type="PANTHER" id="PTHR43345">
    <property type="entry name" value="3-ISOPROPYLMALATE DEHYDRATASE SMALL SUBUNIT 2-RELATED-RELATED"/>
    <property type="match status" value="1"/>
</dbReference>
<reference evidence="5 6" key="1">
    <citation type="submission" date="2018-08" db="EMBL/GenBank/DDBJ databases">
        <title>A genome reference for cultivated species of the human gut microbiota.</title>
        <authorList>
            <person name="Zou Y."/>
            <person name="Xue W."/>
            <person name="Luo G."/>
        </authorList>
    </citation>
    <scope>NUCLEOTIDE SEQUENCE [LARGE SCALE GENOMIC DNA]</scope>
    <source>
        <strain evidence="5 6">AM25-21AC</strain>
    </source>
</reference>
<dbReference type="CDD" id="cd01577">
    <property type="entry name" value="IPMI_Swivel"/>
    <property type="match status" value="1"/>
</dbReference>
<comment type="catalytic activity">
    <reaction evidence="3">
        <text>(2R,3S)-3-isopropylmalate = (2S)-2-isopropylmalate</text>
        <dbReference type="Rhea" id="RHEA:32287"/>
        <dbReference type="ChEBI" id="CHEBI:1178"/>
        <dbReference type="ChEBI" id="CHEBI:35121"/>
        <dbReference type="EC" id="4.2.1.33"/>
    </reaction>
</comment>
<comment type="function">
    <text evidence="3">Catalyzes the isomerization between 2-isopropylmalate and 3-isopropylmalate, via the formation of 2-isopropylmaleate.</text>
</comment>
<protein>
    <recommendedName>
        <fullName evidence="3">3-isopropylmalate dehydratase small subunit</fullName>
        <ecNumber evidence="3">4.2.1.33</ecNumber>
    </recommendedName>
    <alternativeName>
        <fullName evidence="3">Alpha-IPM isomerase</fullName>
        <shortName evidence="3">IPMI</shortName>
    </alternativeName>
    <alternativeName>
        <fullName evidence="3">Isopropylmalate isomerase</fullName>
    </alternativeName>
</protein>
<keyword evidence="3" id="KW-0100">Branched-chain amino acid biosynthesis</keyword>
<evidence type="ECO:0000256" key="1">
    <source>
        <dbReference type="ARBA" id="ARBA00009869"/>
    </source>
</evidence>
<evidence type="ECO:0000259" key="4">
    <source>
        <dbReference type="Pfam" id="PF00694"/>
    </source>
</evidence>
<dbReference type="InterPro" id="IPR033940">
    <property type="entry name" value="IPMI_Swivel"/>
</dbReference>
<keyword evidence="3" id="KW-0028">Amino-acid biosynthesis</keyword>
<dbReference type="RefSeq" id="WP_118174572.1">
    <property type="nucleotide sequence ID" value="NZ_JAQEAO010000055.1"/>
</dbReference>
<dbReference type="HAMAP" id="MF_01032">
    <property type="entry name" value="LeuD_type2"/>
    <property type="match status" value="1"/>
</dbReference>
<organism evidence="5 6">
    <name type="scientific">Mitsuokella multacida</name>
    <dbReference type="NCBI Taxonomy" id="52226"/>
    <lineage>
        <taxon>Bacteria</taxon>
        <taxon>Bacillati</taxon>
        <taxon>Bacillota</taxon>
        <taxon>Negativicutes</taxon>
        <taxon>Selenomonadales</taxon>
        <taxon>Selenomonadaceae</taxon>
        <taxon>Mitsuokella</taxon>
    </lineage>
</organism>
<evidence type="ECO:0000256" key="3">
    <source>
        <dbReference type="HAMAP-Rule" id="MF_01032"/>
    </source>
</evidence>
<accession>A0A414NZS5</accession>
<sequence length="179" mass="19360">MMNAEEKKAMTQMVRGKVFVFGDNVDTDQIYPGKYVEYTEIEDIRKYAMSGSAMPDLVERFHPGDIIVAGRNFGCGSSREHAVMTLKGIGVGAILAESFGRIFFRNAINLGLPVITCKGIGTFFHNGDTAAVDLLTGTITNETAGTSVQAEPLSDYIMDILQHGGIKPLIRARLGKGAL</sequence>
<dbReference type="NCBIfam" id="TIGR02087">
    <property type="entry name" value="LEUD_arch"/>
    <property type="match status" value="1"/>
</dbReference>
<evidence type="ECO:0000313" key="6">
    <source>
        <dbReference type="Proteomes" id="UP000283442"/>
    </source>
</evidence>
<dbReference type="GO" id="GO:0003861">
    <property type="term" value="F:3-isopropylmalate dehydratase activity"/>
    <property type="evidence" value="ECO:0007669"/>
    <property type="project" value="UniProtKB-UniRule"/>
</dbReference>
<keyword evidence="3" id="KW-0432">Leucine biosynthesis</keyword>
<evidence type="ECO:0000256" key="2">
    <source>
        <dbReference type="ARBA" id="ARBA00023239"/>
    </source>
</evidence>
<name>A0A414NZS5_9FIRM</name>
<keyword evidence="2 3" id="KW-0456">Lyase</keyword>
<dbReference type="AlphaFoldDB" id="A0A414NZS5"/>
<comment type="pathway">
    <text evidence="3">Amino-acid biosynthesis; L-leucine biosynthesis; L-leucine from 3-methyl-2-oxobutanoate: step 2/4.</text>
</comment>
<dbReference type="InterPro" id="IPR050075">
    <property type="entry name" value="LeuD"/>
</dbReference>
<comment type="similarity">
    <text evidence="1 3">Belongs to the LeuD family. LeuD type 2 subfamily.</text>
</comment>
<dbReference type="Pfam" id="PF00694">
    <property type="entry name" value="Aconitase_C"/>
    <property type="match status" value="1"/>
</dbReference>
<dbReference type="EMBL" id="QRHE01000001">
    <property type="protein sequence ID" value="RHF53501.1"/>
    <property type="molecule type" value="Genomic_DNA"/>
</dbReference>
<gene>
    <name evidence="3" type="primary">leuD</name>
    <name evidence="5" type="ORF">DW674_01160</name>
</gene>
<dbReference type="EC" id="4.2.1.33" evidence="3"/>